<evidence type="ECO:0000313" key="2">
    <source>
        <dbReference type="EMBL" id="ACZ09020.1"/>
    </source>
</evidence>
<dbReference type="PANTHER" id="PTHR30212:SF2">
    <property type="entry name" value="PROTEIN YIIM"/>
    <property type="match status" value="1"/>
</dbReference>
<dbReference type="Gene3D" id="2.40.33.20">
    <property type="entry name" value="PK beta-barrel domain-like"/>
    <property type="match status" value="1"/>
</dbReference>
<dbReference type="PROSITE" id="PS51340">
    <property type="entry name" value="MOSC"/>
    <property type="match status" value="1"/>
</dbReference>
<dbReference type="PANTHER" id="PTHR30212">
    <property type="entry name" value="PROTEIN YIIM"/>
    <property type="match status" value="1"/>
</dbReference>
<accession>D1AKA4</accession>
<dbReference type="GO" id="GO:0030151">
    <property type="term" value="F:molybdenum ion binding"/>
    <property type="evidence" value="ECO:0007669"/>
    <property type="project" value="InterPro"/>
</dbReference>
<evidence type="ECO:0000259" key="1">
    <source>
        <dbReference type="PROSITE" id="PS51340"/>
    </source>
</evidence>
<dbReference type="Proteomes" id="UP000000845">
    <property type="component" value="Chromosome"/>
</dbReference>
<gene>
    <name evidence="2" type="ordered locus">Sterm_2166</name>
</gene>
<sequence>MKIISLNTGKKKTYNFDNKVVETAIAKTPVNTDVYLGKLGFSGDEQANLELHGGPDKAVCFYPFEHYKYFEQKIKKLPLGAFGENLTVLNMPEISVCIGDIFQIGEAVLQISQPRQPCFKLSLINNIPKMPHMLQETGFTGYYARVLTEGNINTDSKITLLEKHPENISIDFINKIYFHNAGDLETMEKILKIPEISDEVRDVLGRLSGKIK</sequence>
<dbReference type="GO" id="GO:0003824">
    <property type="term" value="F:catalytic activity"/>
    <property type="evidence" value="ECO:0007669"/>
    <property type="project" value="InterPro"/>
</dbReference>
<dbReference type="HOGENOM" id="CLU_082566_1_0_0"/>
<dbReference type="GO" id="GO:0030170">
    <property type="term" value="F:pyridoxal phosphate binding"/>
    <property type="evidence" value="ECO:0007669"/>
    <property type="project" value="InterPro"/>
</dbReference>
<dbReference type="eggNOG" id="COG2258">
    <property type="taxonomic scope" value="Bacteria"/>
</dbReference>
<keyword evidence="3" id="KW-1185">Reference proteome</keyword>
<name>D1AKA4_SEBTE</name>
<reference evidence="3" key="1">
    <citation type="submission" date="2009-09" db="EMBL/GenBank/DDBJ databases">
        <title>The complete chromosome of Sebaldella termitidis ATCC 33386.</title>
        <authorList>
            <consortium name="US DOE Joint Genome Institute (JGI-PGF)"/>
            <person name="Lucas S."/>
            <person name="Copeland A."/>
            <person name="Lapidus A."/>
            <person name="Glavina del Rio T."/>
            <person name="Dalin E."/>
            <person name="Tice H."/>
            <person name="Bruce D."/>
            <person name="Goodwin L."/>
            <person name="Pitluck S."/>
            <person name="Kyrpides N."/>
            <person name="Mavromatis K."/>
            <person name="Ivanova N."/>
            <person name="Mikhailova N."/>
            <person name="Sims D."/>
            <person name="Meincke L."/>
            <person name="Brettin T."/>
            <person name="Detter J.C."/>
            <person name="Han C."/>
            <person name="Larimer F."/>
            <person name="Land M."/>
            <person name="Hauser L."/>
            <person name="Markowitz V."/>
            <person name="Cheng J.F."/>
            <person name="Hugenholtz P."/>
            <person name="Woyke T."/>
            <person name="Wu D."/>
            <person name="Eisen J.A."/>
        </authorList>
    </citation>
    <scope>NUCLEOTIDE SEQUENCE [LARGE SCALE GENOMIC DNA]</scope>
    <source>
        <strain evidence="3">ATCC 33386 / NCTC 11300</strain>
    </source>
</reference>
<dbReference type="SUPFAM" id="SSF50800">
    <property type="entry name" value="PK beta-barrel domain-like"/>
    <property type="match status" value="1"/>
</dbReference>
<organism evidence="2 3">
    <name type="scientific">Sebaldella termitidis (strain ATCC 33386 / NCTC 11300)</name>
    <dbReference type="NCBI Taxonomy" id="526218"/>
    <lineage>
        <taxon>Bacteria</taxon>
        <taxon>Fusobacteriati</taxon>
        <taxon>Fusobacteriota</taxon>
        <taxon>Fusobacteriia</taxon>
        <taxon>Fusobacteriales</taxon>
        <taxon>Leptotrichiaceae</taxon>
        <taxon>Sebaldella</taxon>
    </lineage>
</organism>
<dbReference type="InterPro" id="IPR011037">
    <property type="entry name" value="Pyrv_Knase-like_insert_dom_sf"/>
</dbReference>
<dbReference type="RefSeq" id="WP_012861614.1">
    <property type="nucleotide sequence ID" value="NC_013517.1"/>
</dbReference>
<dbReference type="KEGG" id="str:Sterm_2166"/>
<dbReference type="Pfam" id="PF03473">
    <property type="entry name" value="MOSC"/>
    <property type="match status" value="1"/>
</dbReference>
<dbReference type="InterPro" id="IPR005302">
    <property type="entry name" value="MoCF_Sase_C"/>
</dbReference>
<reference evidence="2 3" key="2">
    <citation type="journal article" date="2010" name="Stand. Genomic Sci.">
        <title>Complete genome sequence of Sebaldella termitidis type strain (NCTC 11300).</title>
        <authorList>
            <person name="Harmon-Smith M."/>
            <person name="Celia L."/>
            <person name="Chertkov O."/>
            <person name="Lapidus A."/>
            <person name="Copeland A."/>
            <person name="Glavina Del Rio T."/>
            <person name="Nolan M."/>
            <person name="Lucas S."/>
            <person name="Tice H."/>
            <person name="Cheng J.F."/>
            <person name="Han C."/>
            <person name="Detter J.C."/>
            <person name="Bruce D."/>
            <person name="Goodwin L."/>
            <person name="Pitluck S."/>
            <person name="Pati A."/>
            <person name="Liolios K."/>
            <person name="Ivanova N."/>
            <person name="Mavromatis K."/>
            <person name="Mikhailova N."/>
            <person name="Chen A."/>
            <person name="Palaniappan K."/>
            <person name="Land M."/>
            <person name="Hauser L."/>
            <person name="Chang Y.J."/>
            <person name="Jeffries C.D."/>
            <person name="Brettin T."/>
            <person name="Goker M."/>
            <person name="Beck B."/>
            <person name="Bristow J."/>
            <person name="Eisen J.A."/>
            <person name="Markowitz V."/>
            <person name="Hugenholtz P."/>
            <person name="Kyrpides N.C."/>
            <person name="Klenk H.P."/>
            <person name="Chen F."/>
        </authorList>
    </citation>
    <scope>NUCLEOTIDE SEQUENCE [LARGE SCALE GENOMIC DNA]</scope>
    <source>
        <strain evidence="3">ATCC 33386 / NCTC 11300</strain>
    </source>
</reference>
<dbReference type="EMBL" id="CP001739">
    <property type="protein sequence ID" value="ACZ09020.1"/>
    <property type="molecule type" value="Genomic_DNA"/>
</dbReference>
<dbReference type="AlphaFoldDB" id="D1AKA4"/>
<evidence type="ECO:0000313" key="3">
    <source>
        <dbReference type="Proteomes" id="UP000000845"/>
    </source>
</evidence>
<dbReference type="InterPro" id="IPR052353">
    <property type="entry name" value="Benzoxazolinone_Detox_Enz"/>
</dbReference>
<proteinExistence type="predicted"/>
<dbReference type="STRING" id="526218.Sterm_2166"/>
<feature type="domain" description="MOSC" evidence="1">
    <location>
        <begin position="28"/>
        <end position="161"/>
    </location>
</feature>
<protein>
    <submittedName>
        <fullName evidence="2">MOSC domain containing protein</fullName>
    </submittedName>
</protein>